<accession>A0AAW1TPQ5</accession>
<name>A0AAW1TPQ5_9CUCU</name>
<comment type="caution">
    <text evidence="1">The sequence shown here is derived from an EMBL/GenBank/DDBJ whole genome shotgun (WGS) entry which is preliminary data.</text>
</comment>
<dbReference type="Proteomes" id="UP001431783">
    <property type="component" value="Unassembled WGS sequence"/>
</dbReference>
<evidence type="ECO:0000313" key="1">
    <source>
        <dbReference type="EMBL" id="KAK9872809.1"/>
    </source>
</evidence>
<keyword evidence="2" id="KW-1185">Reference proteome</keyword>
<dbReference type="AlphaFoldDB" id="A0AAW1TPQ5"/>
<proteinExistence type="predicted"/>
<organism evidence="1 2">
    <name type="scientific">Henosepilachna vigintioctopunctata</name>
    <dbReference type="NCBI Taxonomy" id="420089"/>
    <lineage>
        <taxon>Eukaryota</taxon>
        <taxon>Metazoa</taxon>
        <taxon>Ecdysozoa</taxon>
        <taxon>Arthropoda</taxon>
        <taxon>Hexapoda</taxon>
        <taxon>Insecta</taxon>
        <taxon>Pterygota</taxon>
        <taxon>Neoptera</taxon>
        <taxon>Endopterygota</taxon>
        <taxon>Coleoptera</taxon>
        <taxon>Polyphaga</taxon>
        <taxon>Cucujiformia</taxon>
        <taxon>Coccinelloidea</taxon>
        <taxon>Coccinellidae</taxon>
        <taxon>Epilachninae</taxon>
        <taxon>Epilachnini</taxon>
        <taxon>Henosepilachna</taxon>
    </lineage>
</organism>
<gene>
    <name evidence="1" type="ORF">WA026_019593</name>
</gene>
<protein>
    <submittedName>
        <fullName evidence="1">Uncharacterized protein</fullName>
    </submittedName>
</protein>
<dbReference type="EMBL" id="JARQZJ010000013">
    <property type="protein sequence ID" value="KAK9872809.1"/>
    <property type="molecule type" value="Genomic_DNA"/>
</dbReference>
<evidence type="ECO:0000313" key="2">
    <source>
        <dbReference type="Proteomes" id="UP001431783"/>
    </source>
</evidence>
<sequence length="116" mass="13387">MISFYDSDEKNSSAECLRSKHSRKIVKFLVKLERVLGVTVNSNVALDSNNNGSVAYPAGMQCHMIKYGMWKIEQKDGDGIERDPYMYIRYLGIKYRADGKRIGMNHSSRNEVRNYQ</sequence>
<reference evidence="1 2" key="1">
    <citation type="submission" date="2023-03" db="EMBL/GenBank/DDBJ databases">
        <title>Genome insight into feeding habits of ladybird beetles.</title>
        <authorList>
            <person name="Li H.-S."/>
            <person name="Huang Y.-H."/>
            <person name="Pang H."/>
        </authorList>
    </citation>
    <scope>NUCLEOTIDE SEQUENCE [LARGE SCALE GENOMIC DNA]</scope>
    <source>
        <strain evidence="1">SYSU_2023b</strain>
        <tissue evidence="1">Whole body</tissue>
    </source>
</reference>